<name>V8G9G2_9BURK</name>
<evidence type="ECO:0000256" key="1">
    <source>
        <dbReference type="ARBA" id="ARBA00009986"/>
    </source>
</evidence>
<evidence type="ECO:0000256" key="3">
    <source>
        <dbReference type="PROSITE-ProRule" id="PRU10007"/>
    </source>
</evidence>
<dbReference type="PANTHER" id="PTHR11699">
    <property type="entry name" value="ALDEHYDE DEHYDROGENASE-RELATED"/>
    <property type="match status" value="1"/>
</dbReference>
<dbReference type="PROSITE" id="PS00687">
    <property type="entry name" value="ALDEHYDE_DEHYDR_GLU"/>
    <property type="match status" value="1"/>
</dbReference>
<dbReference type="InterPro" id="IPR016162">
    <property type="entry name" value="Ald_DH_N"/>
</dbReference>
<dbReference type="RefSeq" id="WP_023950359.1">
    <property type="nucleotide sequence ID" value="NZ_AYSV01000068.1"/>
</dbReference>
<dbReference type="FunFam" id="3.40.605.10:FF:000007">
    <property type="entry name" value="NAD/NADP-dependent betaine aldehyde dehydrogenase"/>
    <property type="match status" value="1"/>
</dbReference>
<evidence type="ECO:0000259" key="5">
    <source>
        <dbReference type="Pfam" id="PF00171"/>
    </source>
</evidence>
<dbReference type="CDD" id="cd07109">
    <property type="entry name" value="ALDH_AAS00426"/>
    <property type="match status" value="1"/>
</dbReference>
<dbReference type="InterPro" id="IPR029510">
    <property type="entry name" value="Ald_DH_CS_GLU"/>
</dbReference>
<dbReference type="OrthoDB" id="6187633at2"/>
<gene>
    <name evidence="6" type="ORF">V757_04955</name>
</gene>
<evidence type="ECO:0000313" key="7">
    <source>
        <dbReference type="Proteomes" id="UP000018766"/>
    </source>
</evidence>
<dbReference type="AlphaFoldDB" id="V8G9G2"/>
<dbReference type="EMBL" id="AYSV01000068">
    <property type="protein sequence ID" value="ETD72347.1"/>
    <property type="molecule type" value="Genomic_DNA"/>
</dbReference>
<dbReference type="PATRIC" id="fig|1414851.3.peg.995"/>
<keyword evidence="2 4" id="KW-0560">Oxidoreductase</keyword>
<protein>
    <submittedName>
        <fullName evidence="6">Aldehyde dehydrogenase</fullName>
    </submittedName>
</protein>
<dbReference type="Pfam" id="PF00171">
    <property type="entry name" value="Aldedh"/>
    <property type="match status" value="1"/>
</dbReference>
<dbReference type="SUPFAM" id="SSF53720">
    <property type="entry name" value="ALDH-like"/>
    <property type="match status" value="1"/>
</dbReference>
<dbReference type="Gene3D" id="3.40.605.10">
    <property type="entry name" value="Aldehyde Dehydrogenase, Chain A, domain 1"/>
    <property type="match status" value="1"/>
</dbReference>
<comment type="similarity">
    <text evidence="1 4">Belongs to the aldehyde dehydrogenase family.</text>
</comment>
<dbReference type="Gene3D" id="3.40.309.10">
    <property type="entry name" value="Aldehyde Dehydrogenase, Chain A, domain 2"/>
    <property type="match status" value="1"/>
</dbReference>
<proteinExistence type="inferred from homology"/>
<evidence type="ECO:0000256" key="2">
    <source>
        <dbReference type="ARBA" id="ARBA00023002"/>
    </source>
</evidence>
<reference evidence="6 7" key="1">
    <citation type="submission" date="2013-11" db="EMBL/GenBank/DDBJ databases">
        <title>Genomic analysis of Pelistega sp. HM-7.</title>
        <authorList>
            <person name="Kumbhare S.V."/>
            <person name="Shetty S.A."/>
            <person name="Sharma O."/>
            <person name="Dhotre D.P."/>
        </authorList>
    </citation>
    <scope>NUCLEOTIDE SEQUENCE [LARGE SCALE GENOMIC DNA]</scope>
    <source>
        <strain evidence="6 7">HM-7</strain>
    </source>
</reference>
<comment type="caution">
    <text evidence="6">The sequence shown here is derived from an EMBL/GenBank/DDBJ whole genome shotgun (WGS) entry which is preliminary data.</text>
</comment>
<dbReference type="InterPro" id="IPR016163">
    <property type="entry name" value="Ald_DH_C"/>
</dbReference>
<feature type="domain" description="Aldehyde dehydrogenase" evidence="5">
    <location>
        <begin position="17"/>
        <end position="472"/>
    </location>
</feature>
<sequence>MPNMVINGKSVASLSGQTLGVIAPASGEVFTTIPRGSSDDVDIAVKAARAALSADWGRLTATERGRLLTKLSNKILDCAEELAELEAKDTGKAITTARNDIQVLARYFEFYAGGADKLHGETIPFLNDYAVQVIREPLGVTAHILPWNYPAQTFGRSVSAALAMGNAAVVKPAEDACLSIIRVAELALEVGFPPGALNVVTGLGEEVGASLASHADINFISFTGSGEVGALIQAAAAKNAVKCVLELGGKSAHIVFNDANFKHAAKLIVKGIIANTGQTCTAGSRVLIQKDVFEEFLTILAQEFTQTKAGTPEMDLSCGPVVNKAQFDRVNHYVNLGKQEGLRVIAEGSIDANVPKEGFFVCPILFASDTHDSQLLQDEIFGPVLVAVPFDTEDDAIALANATKYGLMGAVWTENGGRQTRVAKGMQAGQVYINGFGAGGGVELPFGGMKRSGHGREKGFVALEEMSTTKTIIQYHGKYDN</sequence>
<evidence type="ECO:0000313" key="6">
    <source>
        <dbReference type="EMBL" id="ETD72347.1"/>
    </source>
</evidence>
<accession>V8G9G2</accession>
<organism evidence="6 7">
    <name type="scientific">Pelistega indica</name>
    <dbReference type="NCBI Taxonomy" id="1414851"/>
    <lineage>
        <taxon>Bacteria</taxon>
        <taxon>Pseudomonadati</taxon>
        <taxon>Pseudomonadota</taxon>
        <taxon>Betaproteobacteria</taxon>
        <taxon>Burkholderiales</taxon>
        <taxon>Alcaligenaceae</taxon>
        <taxon>Pelistega</taxon>
    </lineage>
</organism>
<dbReference type="GO" id="GO:0016620">
    <property type="term" value="F:oxidoreductase activity, acting on the aldehyde or oxo group of donors, NAD or NADP as acceptor"/>
    <property type="evidence" value="ECO:0007669"/>
    <property type="project" value="InterPro"/>
</dbReference>
<feature type="active site" evidence="3">
    <location>
        <position position="246"/>
    </location>
</feature>
<dbReference type="Proteomes" id="UP000018766">
    <property type="component" value="Unassembled WGS sequence"/>
</dbReference>
<evidence type="ECO:0000256" key="4">
    <source>
        <dbReference type="RuleBase" id="RU003345"/>
    </source>
</evidence>
<keyword evidence="7" id="KW-1185">Reference proteome</keyword>
<dbReference type="InterPro" id="IPR016161">
    <property type="entry name" value="Ald_DH/histidinol_DH"/>
</dbReference>
<dbReference type="InterPro" id="IPR015590">
    <property type="entry name" value="Aldehyde_DH_dom"/>
</dbReference>